<evidence type="ECO:0000256" key="1">
    <source>
        <dbReference type="SAM" id="MobiDB-lite"/>
    </source>
</evidence>
<gene>
    <name evidence="2" type="ORF">L207DRAFT_574093</name>
</gene>
<evidence type="ECO:0008006" key="4">
    <source>
        <dbReference type="Google" id="ProtNLM"/>
    </source>
</evidence>
<reference evidence="2 3" key="1">
    <citation type="submission" date="2016-04" db="EMBL/GenBank/DDBJ databases">
        <title>A degradative enzymes factory behind the ericoid mycorrhizal symbiosis.</title>
        <authorList>
            <consortium name="DOE Joint Genome Institute"/>
            <person name="Martino E."/>
            <person name="Morin E."/>
            <person name="Grelet G."/>
            <person name="Kuo A."/>
            <person name="Kohler A."/>
            <person name="Daghino S."/>
            <person name="Barry K."/>
            <person name="Choi C."/>
            <person name="Cichocki N."/>
            <person name="Clum A."/>
            <person name="Copeland A."/>
            <person name="Hainaut M."/>
            <person name="Haridas S."/>
            <person name="Labutti K."/>
            <person name="Lindquist E."/>
            <person name="Lipzen A."/>
            <person name="Khouja H.-R."/>
            <person name="Murat C."/>
            <person name="Ohm R."/>
            <person name="Olson A."/>
            <person name="Spatafora J."/>
            <person name="Veneault-Fourrey C."/>
            <person name="Henrissat B."/>
            <person name="Grigoriev I."/>
            <person name="Martin F."/>
            <person name="Perotto S."/>
        </authorList>
    </citation>
    <scope>NUCLEOTIDE SEQUENCE [LARGE SCALE GENOMIC DNA]</scope>
    <source>
        <strain evidence="2 3">F</strain>
    </source>
</reference>
<name>A0A2J6QTX6_HYAVF</name>
<evidence type="ECO:0000313" key="2">
    <source>
        <dbReference type="EMBL" id="PMD29714.1"/>
    </source>
</evidence>
<keyword evidence="3" id="KW-1185">Reference proteome</keyword>
<dbReference type="OrthoDB" id="10343646at2759"/>
<evidence type="ECO:0000313" key="3">
    <source>
        <dbReference type="Proteomes" id="UP000235786"/>
    </source>
</evidence>
<organism evidence="2 3">
    <name type="scientific">Hyaloscypha variabilis (strain UAMH 11265 / GT02V1 / F)</name>
    <name type="common">Meliniomyces variabilis</name>
    <dbReference type="NCBI Taxonomy" id="1149755"/>
    <lineage>
        <taxon>Eukaryota</taxon>
        <taxon>Fungi</taxon>
        <taxon>Dikarya</taxon>
        <taxon>Ascomycota</taxon>
        <taxon>Pezizomycotina</taxon>
        <taxon>Leotiomycetes</taxon>
        <taxon>Helotiales</taxon>
        <taxon>Hyaloscyphaceae</taxon>
        <taxon>Hyaloscypha</taxon>
        <taxon>Hyaloscypha variabilis</taxon>
    </lineage>
</organism>
<dbReference type="AlphaFoldDB" id="A0A2J6QTX6"/>
<dbReference type="Proteomes" id="UP000235786">
    <property type="component" value="Unassembled WGS sequence"/>
</dbReference>
<sequence length="866" mass="96876">MELQPGQDCCASGVCTTDEGNGVTELIAACAYNAIANGVGRFSFTHALISRLRMLASLPYFTIGFLYNSLFTEIQSWRIEDSRYKKAPIHLVLSQNNERPRSIRLSSRLRLSKRLFGGTSSDAQVCLERPLNSLSFNTTSSSSSAVSPHHQIPSPDCSWTPSQTTISSERESGLWLSTSPTSPLELPEYPRLLFSIRIQEDVKPTDLSIEMFTDWLRDVPVSSSLVRVEVRFASNSTILMVSMPAAMIAYLPSDPAIIILGVIHSENLLTQRKSAVSPLIGAIKPVKATAKSEPSTPREEAKIVSIPQILEPAVYTRPLPSLPERPRKPPPNFPKGRLSVSTIGTTSSGTAQSAYTLFNENFSDWRSSVMTSVSSMTTGSQYALVHQGFQPPIHDPINGLWNGILRVIPCNIDHSGQLWDDSFTKSPTCTVCGFSRWHSLMLHAQSIDLAGFKAAMESLDTGFMGFKNGGSPLDYAGNSSAHYLMSAGLNLDYLRQLHWKETERQGIYEQNVFGQNPLHVLNPDAQGHELIRLLEWFKTVPAVKLPPGLLLKQRDIQGRTPLHTLLCRPLHRELYWKILDVFPFTEHQVRTLDVSGKTVIELMQQASLKFNLVSEDEFNKLQNLQNGIADVREYLDRTGGNCIDQEYSFHEIARGAKGTSFPTFYECRICRQVNAHSSSYLDQMKCACERGRDRGAPDSRHSRGLTPAHALITCKRAAPDGTQESPTQTAELFRVLVPLNDPTLLEVLHVLDPEGNSLVHNVAIRGFHEILEYILSLERPSRRRSMVNACVNHQNKEISVLAAVEEELQKISDRNRMMIAIPFQKKDPLRERFLNEMRGQLLEVKQILLKAGAEMNPSFTTRWRIT</sequence>
<feature type="region of interest" description="Disordered" evidence="1">
    <location>
        <begin position="318"/>
        <end position="340"/>
    </location>
</feature>
<protein>
    <recommendedName>
        <fullName evidence="4">Ankyrin</fullName>
    </recommendedName>
</protein>
<dbReference type="STRING" id="1149755.A0A2J6QTX6"/>
<proteinExistence type="predicted"/>
<feature type="region of interest" description="Disordered" evidence="1">
    <location>
        <begin position="142"/>
        <end position="163"/>
    </location>
</feature>
<dbReference type="EMBL" id="KZ613972">
    <property type="protein sequence ID" value="PMD29714.1"/>
    <property type="molecule type" value="Genomic_DNA"/>
</dbReference>
<accession>A0A2J6QTX6</accession>